<dbReference type="AlphaFoldDB" id="A0A930YET1"/>
<comment type="caution">
    <text evidence="1">The sequence shown here is derived from an EMBL/GenBank/DDBJ whole genome shotgun (WGS) entry which is preliminary data.</text>
</comment>
<name>A0A930YET1_9ACTN</name>
<evidence type="ECO:0000313" key="1">
    <source>
        <dbReference type="EMBL" id="MBF4765746.1"/>
    </source>
</evidence>
<dbReference type="SUPFAM" id="SSF53756">
    <property type="entry name" value="UDP-Glycosyltransferase/glycogen phosphorylase"/>
    <property type="match status" value="1"/>
</dbReference>
<keyword evidence="2" id="KW-1185">Reference proteome</keyword>
<dbReference type="RefSeq" id="WP_194708927.1">
    <property type="nucleotide sequence ID" value="NZ_JADKPN010000018.1"/>
</dbReference>
<proteinExistence type="predicted"/>
<evidence type="ECO:0008006" key="3">
    <source>
        <dbReference type="Google" id="ProtNLM"/>
    </source>
</evidence>
<dbReference type="Gene3D" id="3.40.50.2000">
    <property type="entry name" value="Glycogen Phosphorylase B"/>
    <property type="match status" value="1"/>
</dbReference>
<reference evidence="1" key="1">
    <citation type="submission" date="2020-11" db="EMBL/GenBank/DDBJ databases">
        <title>Nocardioides sp. nov., isolated from Soil of Cynanchum wilfordii Hemsley rhizosphere.</title>
        <authorList>
            <person name="Lee J.-S."/>
            <person name="Suh M.K."/>
            <person name="Kim J.-S."/>
        </authorList>
    </citation>
    <scope>NUCLEOTIDE SEQUENCE</scope>
    <source>
        <strain evidence="1">KCTC 19275</strain>
    </source>
</reference>
<sequence length="333" mass="34819">MIGYYVHHVGAGHLNRARAVAERSRVTVTGLSSLAEPADWPGPWVRLDRDDLAETPADVTAGGLLHWVPLEDTGLRHRMSAISAWIAAERPRLVVSDVSVEVALLARLHGVPVISVVLPGDRGDPAHRAGFAVSSGLVAAWPRRAVGMVRGLTSADQRRLQHLGGLSRLPVAGIRPAAGSARTVLVLSGRGGGHPSRDEVAAAAADAPEWRWRVLGGSGQWSDDPSGALAAADVVVLQAGQNAVADVAASRRPAVVVAAERPFGEQVATASVLEGDSWPCRVLPTFPSSGWPALLDEVAALDGSTWSAWCDGDAADRFAGYLESFVLAPAGRS</sequence>
<gene>
    <name evidence="1" type="ORF">ISU07_21655</name>
</gene>
<dbReference type="EMBL" id="JADKPN010000018">
    <property type="protein sequence ID" value="MBF4765746.1"/>
    <property type="molecule type" value="Genomic_DNA"/>
</dbReference>
<accession>A0A930YET1</accession>
<evidence type="ECO:0000313" key="2">
    <source>
        <dbReference type="Proteomes" id="UP000640489"/>
    </source>
</evidence>
<dbReference type="Proteomes" id="UP000640489">
    <property type="component" value="Unassembled WGS sequence"/>
</dbReference>
<organism evidence="1 2">
    <name type="scientific">Nocardioides islandensis</name>
    <dbReference type="NCBI Taxonomy" id="433663"/>
    <lineage>
        <taxon>Bacteria</taxon>
        <taxon>Bacillati</taxon>
        <taxon>Actinomycetota</taxon>
        <taxon>Actinomycetes</taxon>
        <taxon>Propionibacteriales</taxon>
        <taxon>Nocardioidaceae</taxon>
        <taxon>Nocardioides</taxon>
    </lineage>
</organism>
<protein>
    <recommendedName>
        <fullName evidence="3">Glycosyl transferase family 28 C-terminal domain-containing protein</fullName>
    </recommendedName>
</protein>